<organism evidence="1">
    <name type="scientific">Hydra vulgaris</name>
    <name type="common">Hydra</name>
    <name type="synonym">Hydra attenuata</name>
    <dbReference type="NCBI Taxonomy" id="6087"/>
    <lineage>
        <taxon>Eukaryota</taxon>
        <taxon>Metazoa</taxon>
        <taxon>Cnidaria</taxon>
        <taxon>Hydrozoa</taxon>
        <taxon>Hydroidolina</taxon>
        <taxon>Anthoathecata</taxon>
        <taxon>Aplanulata</taxon>
        <taxon>Hydridae</taxon>
        <taxon>Hydra</taxon>
    </lineage>
</organism>
<dbReference type="SUPFAM" id="SSF48371">
    <property type="entry name" value="ARM repeat"/>
    <property type="match status" value="1"/>
</dbReference>
<dbReference type="OrthoDB" id="10250458at2759"/>
<proteinExistence type="evidence at transcript level"/>
<reference evidence="1" key="1">
    <citation type="journal article" date="2013" name="Genome Biol. Evol.">
        <title>Punctuated emergences of genetic and phenotypic innovations in eumetazoan, bilaterian, euteleostome, and hominidae ancestors.</title>
        <authorList>
            <person name="Wenger Y."/>
            <person name="Galliot B."/>
        </authorList>
    </citation>
    <scope>NUCLEOTIDE SEQUENCE</scope>
    <source>
        <tissue evidence="1">Whole animals</tissue>
    </source>
</reference>
<gene>
    <name evidence="1" type="primary">HSPBP1</name>
</gene>
<sequence>FICIPYDMAEKSGSKALDNLLKLSLKLSDQELTEFKHTEINEERKEFLRAALESVLEDDDAKKMTLYTDLLCKASLLKTFGPNELEDLADICDEINLLLEGFDMNIVFNNLGGLNACLIFLTSSYSSIQWRVADLIANAVQNNVKCQETVLSKNGLQTLIQVLKESETDIVKVKCLYAISSLIGGNNRAECLFIDLDGVSLVSSLLKSEVQKIRLKATFLLQKITSTDAGNKLNLSSLIPLLINILKKNPCEEHEAVIGTLTNVLQSKDLSSREIFNRELPDLKVLIEQRLNSNNIEISESLYDAYKNLQLFF</sequence>
<dbReference type="GO" id="GO:0005783">
    <property type="term" value="C:endoplasmic reticulum"/>
    <property type="evidence" value="ECO:0007669"/>
    <property type="project" value="TreeGrafter"/>
</dbReference>
<dbReference type="GO" id="GO:0000774">
    <property type="term" value="F:adenyl-nucleotide exchange factor activity"/>
    <property type="evidence" value="ECO:0007669"/>
    <property type="project" value="TreeGrafter"/>
</dbReference>
<dbReference type="InterPro" id="IPR011989">
    <property type="entry name" value="ARM-like"/>
</dbReference>
<dbReference type="Gene3D" id="1.25.10.10">
    <property type="entry name" value="Leucine-rich Repeat Variant"/>
    <property type="match status" value="1"/>
</dbReference>
<protein>
    <submittedName>
        <fullName evidence="1">Hsp70-binding protein 1</fullName>
    </submittedName>
</protein>
<dbReference type="AlphaFoldDB" id="T2M4B2"/>
<dbReference type="InterPro" id="IPR016024">
    <property type="entry name" value="ARM-type_fold"/>
</dbReference>
<dbReference type="PANTHER" id="PTHR19316">
    <property type="entry name" value="PROTEIN FOLDING REGULATOR"/>
    <property type="match status" value="1"/>
</dbReference>
<evidence type="ECO:0000313" key="1">
    <source>
        <dbReference type="EMBL" id="CDG66901.1"/>
    </source>
</evidence>
<dbReference type="EMBL" id="HAAD01000669">
    <property type="protein sequence ID" value="CDG66901.1"/>
    <property type="molecule type" value="mRNA"/>
</dbReference>
<dbReference type="PANTHER" id="PTHR19316:SF18">
    <property type="entry name" value="HSP70-BINDING PROTEIN 1"/>
    <property type="match status" value="1"/>
</dbReference>
<feature type="non-terminal residue" evidence="1">
    <location>
        <position position="1"/>
    </location>
</feature>
<accession>T2M4B2</accession>
<dbReference type="InterPro" id="IPR050693">
    <property type="entry name" value="Hsp70_NEF-Inhibitors"/>
</dbReference>
<name>T2M4B2_HYDVU</name>